<sequence length="444" mass="48581">MAEFIERAKFTCALGGALTTIAGINRVIPIVHAAGGCAAALSGTYNLAAGYRGTGYCGGTMIPTTNISENNIVFGGEERLEEQIENSLEILDADLYIVITGCQVEIIGDDAVGVARRFKDRNVIGASTPGFLGNTFKGYDAVIKAIIKEVVTPAENKSLNTVNILGVVPGHDVFYRGNLDEIKRLLGLLGIRANTFFGTGESIADIRRYGEAALTIVFSNQAGIESAELFTELHDIPSIRTDLPIGPEATESFLYQIGEVLGIEKEYIEAVTEKEKRKYYSFLERIVDIYSDIDFQRYVIVAADSYYAYPLTRFLANDLGWIPFITAINDITDEGEQENYKKKFEGITSVTKPRVTFNQNAGELIKEVRGSWPFNHNQKYYDTFGPAFVVGSSIERGLAEKLGAGFLSVAFPVSNRVVLSKGYVGFQGGLTLLEDLITELVSAR</sequence>
<organism evidence="2 3">
    <name type="scientific">Anaerocolumna chitinilytica</name>
    <dbReference type="NCBI Taxonomy" id="1727145"/>
    <lineage>
        <taxon>Bacteria</taxon>
        <taxon>Bacillati</taxon>
        <taxon>Bacillota</taxon>
        <taxon>Clostridia</taxon>
        <taxon>Lachnospirales</taxon>
        <taxon>Lachnospiraceae</taxon>
        <taxon>Anaerocolumna</taxon>
    </lineage>
</organism>
<keyword evidence="3" id="KW-1185">Reference proteome</keyword>
<dbReference type="InterPro" id="IPR000510">
    <property type="entry name" value="Nase/OxRdtase_comp1"/>
</dbReference>
<dbReference type="Pfam" id="PF00148">
    <property type="entry name" value="Oxidored_nitro"/>
    <property type="match status" value="1"/>
</dbReference>
<dbReference type="PANTHER" id="PTHR42956">
    <property type="entry name" value="NITROGENASE IRON-MOLYBDENUM COFACTOR BIOSYNTHESIS PROTEIN NIFE"/>
    <property type="match status" value="1"/>
</dbReference>
<reference evidence="2 3" key="1">
    <citation type="submission" date="2020-08" db="EMBL/GenBank/DDBJ databases">
        <title>Draft genome sequencing of an Anaerocolumna strain isolated from anoxic soil subjected to BSD treatment.</title>
        <authorList>
            <person name="Uek A."/>
            <person name="Tonouchi A."/>
        </authorList>
    </citation>
    <scope>NUCLEOTIDE SEQUENCE [LARGE SCALE GENOMIC DNA]</scope>
    <source>
        <strain evidence="2 3">CTTW</strain>
    </source>
</reference>
<proteinExistence type="predicted"/>
<accession>A0A7I8DR83</accession>
<gene>
    <name evidence="2" type="ORF">bsdcttw_28120</name>
</gene>
<dbReference type="EMBL" id="AP023368">
    <property type="protein sequence ID" value="BCJ99771.1"/>
    <property type="molecule type" value="Genomic_DNA"/>
</dbReference>
<dbReference type="Gene3D" id="3.40.50.1980">
    <property type="entry name" value="Nitrogenase molybdenum iron protein domain"/>
    <property type="match status" value="3"/>
</dbReference>
<evidence type="ECO:0000313" key="2">
    <source>
        <dbReference type="EMBL" id="BCJ99771.1"/>
    </source>
</evidence>
<name>A0A7I8DR83_9FIRM</name>
<evidence type="ECO:0000259" key="1">
    <source>
        <dbReference type="Pfam" id="PF00148"/>
    </source>
</evidence>
<evidence type="ECO:0000313" key="3">
    <source>
        <dbReference type="Proteomes" id="UP000515703"/>
    </source>
</evidence>
<dbReference type="GO" id="GO:0016491">
    <property type="term" value="F:oxidoreductase activity"/>
    <property type="evidence" value="ECO:0007669"/>
    <property type="project" value="InterPro"/>
</dbReference>
<dbReference type="KEGG" id="acht:bsdcttw_28120"/>
<dbReference type="RefSeq" id="WP_185255504.1">
    <property type="nucleotide sequence ID" value="NZ_AP023368.1"/>
</dbReference>
<dbReference type="PANTHER" id="PTHR42956:SF1">
    <property type="entry name" value="NITROGENASE IRON-MOLYBDENUM COFACTOR BIOSYNTHESIS PROTEIN NIFE"/>
    <property type="match status" value="1"/>
</dbReference>
<protein>
    <submittedName>
        <fullName evidence="2">Oxidoreductase nitrogenase component 1</fullName>
    </submittedName>
</protein>
<dbReference type="InterPro" id="IPR049939">
    <property type="entry name" value="NifE-like"/>
</dbReference>
<reference evidence="2 3" key="2">
    <citation type="submission" date="2020-08" db="EMBL/GenBank/DDBJ databases">
        <authorList>
            <person name="Ueki A."/>
            <person name="Tonouchi A."/>
        </authorList>
    </citation>
    <scope>NUCLEOTIDE SEQUENCE [LARGE SCALE GENOMIC DNA]</scope>
    <source>
        <strain evidence="2 3">CTTW</strain>
    </source>
</reference>
<dbReference type="Proteomes" id="UP000515703">
    <property type="component" value="Chromosome"/>
</dbReference>
<feature type="domain" description="Nitrogenase/oxidoreductase component 1" evidence="1">
    <location>
        <begin position="12"/>
        <end position="439"/>
    </location>
</feature>
<dbReference type="AlphaFoldDB" id="A0A7I8DR83"/>
<dbReference type="SUPFAM" id="SSF53807">
    <property type="entry name" value="Helical backbone' metal receptor"/>
    <property type="match status" value="1"/>
</dbReference>